<accession>A0A502CC93</accession>
<feature type="transmembrane region" description="Helical" evidence="1">
    <location>
        <begin position="45"/>
        <end position="68"/>
    </location>
</feature>
<organism evidence="2 3">
    <name type="scientific">Rhodanobacter glycinis</name>
    <dbReference type="NCBI Taxonomy" id="582702"/>
    <lineage>
        <taxon>Bacteria</taxon>
        <taxon>Pseudomonadati</taxon>
        <taxon>Pseudomonadota</taxon>
        <taxon>Gammaproteobacteria</taxon>
        <taxon>Lysobacterales</taxon>
        <taxon>Rhodanobacteraceae</taxon>
        <taxon>Rhodanobacter</taxon>
    </lineage>
</organism>
<dbReference type="AlphaFoldDB" id="A0A502CC93"/>
<name>A0A502CC93_9GAMM</name>
<evidence type="ECO:0000256" key="1">
    <source>
        <dbReference type="SAM" id="Phobius"/>
    </source>
</evidence>
<reference evidence="2 3" key="1">
    <citation type="journal article" date="2019" name="Environ. Microbiol.">
        <title>Species interactions and distinct microbial communities in high Arctic permafrost affected cryosols are associated with the CH4 and CO2 gas fluxes.</title>
        <authorList>
            <person name="Altshuler I."/>
            <person name="Hamel J."/>
            <person name="Turney S."/>
            <person name="Magnuson E."/>
            <person name="Levesque R."/>
            <person name="Greer C."/>
            <person name="Whyte L.G."/>
        </authorList>
    </citation>
    <scope>NUCLEOTIDE SEQUENCE [LARGE SCALE GENOMIC DNA]</scope>
    <source>
        <strain evidence="2 3">S13Y</strain>
    </source>
</reference>
<comment type="caution">
    <text evidence="2">The sequence shown here is derived from an EMBL/GenBank/DDBJ whole genome shotgun (WGS) entry which is preliminary data.</text>
</comment>
<protein>
    <submittedName>
        <fullName evidence="2">Uncharacterized protein</fullName>
    </submittedName>
</protein>
<sequence length="147" mass="15939">MRRSRSFRELILSLDLRLITGMQAWRWEGFGFLSLYANHVLPAGFALTAGLGDMAIGFAAPWMVLGLIRQPGFAASAAFVRWNVLGILDLVIAVCMGALSAMLAGGIPGKISTAPMATLPLLLIPAFQVPLFLMLHITALMQSRRNK</sequence>
<keyword evidence="1" id="KW-0472">Membrane</keyword>
<gene>
    <name evidence="2" type="ORF">EAH88_07160</name>
</gene>
<keyword evidence="1" id="KW-0812">Transmembrane</keyword>
<evidence type="ECO:0000313" key="2">
    <source>
        <dbReference type="EMBL" id="TPG10332.1"/>
    </source>
</evidence>
<proteinExistence type="predicted"/>
<evidence type="ECO:0000313" key="3">
    <source>
        <dbReference type="Proteomes" id="UP000319486"/>
    </source>
</evidence>
<feature type="transmembrane region" description="Helical" evidence="1">
    <location>
        <begin position="80"/>
        <end position="107"/>
    </location>
</feature>
<dbReference type="Proteomes" id="UP000319486">
    <property type="component" value="Unassembled WGS sequence"/>
</dbReference>
<dbReference type="EMBL" id="RCZO01000003">
    <property type="protein sequence ID" value="TPG10332.1"/>
    <property type="molecule type" value="Genomic_DNA"/>
</dbReference>
<keyword evidence="1" id="KW-1133">Transmembrane helix</keyword>
<feature type="transmembrane region" description="Helical" evidence="1">
    <location>
        <begin position="119"/>
        <end position="141"/>
    </location>
</feature>
<keyword evidence="3" id="KW-1185">Reference proteome</keyword>